<accession>A0A3B1BBT4</accession>
<dbReference type="PANTHER" id="PTHR43257:SF2">
    <property type="entry name" value="PYRUVATE DEHYDROGENASE E1 COMPONENT SUBUNIT BETA"/>
    <property type="match status" value="1"/>
</dbReference>
<evidence type="ECO:0000259" key="4">
    <source>
        <dbReference type="SMART" id="SM00861"/>
    </source>
</evidence>
<dbReference type="SMART" id="SM00861">
    <property type="entry name" value="Transket_pyr"/>
    <property type="match status" value="1"/>
</dbReference>
<name>A0A3B1BBT4_9ZZZZ</name>
<dbReference type="Pfam" id="PF02779">
    <property type="entry name" value="Transket_pyr"/>
    <property type="match status" value="1"/>
</dbReference>
<dbReference type="SUPFAM" id="SSF52518">
    <property type="entry name" value="Thiamin diphosphate-binding fold (THDP-binding)"/>
    <property type="match status" value="1"/>
</dbReference>
<dbReference type="InterPro" id="IPR009014">
    <property type="entry name" value="Transketo_C/PFOR_II"/>
</dbReference>
<dbReference type="InterPro" id="IPR005475">
    <property type="entry name" value="Transketolase-like_Pyr-bd"/>
</dbReference>
<dbReference type="EMBL" id="UOGC01000020">
    <property type="protein sequence ID" value="VAX15726.1"/>
    <property type="molecule type" value="Genomic_DNA"/>
</dbReference>
<dbReference type="Gene3D" id="3.40.50.970">
    <property type="match status" value="1"/>
</dbReference>
<dbReference type="PANTHER" id="PTHR43257">
    <property type="entry name" value="PYRUVATE DEHYDROGENASE E1 COMPONENT BETA SUBUNIT"/>
    <property type="match status" value="1"/>
</dbReference>
<dbReference type="FunFam" id="3.40.50.970:FF:000001">
    <property type="entry name" value="Pyruvate dehydrogenase E1 beta subunit"/>
    <property type="match status" value="1"/>
</dbReference>
<dbReference type="SUPFAM" id="SSF52922">
    <property type="entry name" value="TK C-terminal domain-like"/>
    <property type="match status" value="1"/>
</dbReference>
<dbReference type="CDD" id="cd07036">
    <property type="entry name" value="TPP_PYR_E1-PDHc-beta_like"/>
    <property type="match status" value="1"/>
</dbReference>
<dbReference type="EC" id="2.3.1.190" evidence="5"/>
<protein>
    <submittedName>
        <fullName evidence="5">Acetoin dehydrogenase E1 component beta-subunit</fullName>
        <ecNumber evidence="5">2.3.1.190</ecNumber>
    </submittedName>
</protein>
<keyword evidence="3" id="KW-0786">Thiamine pyrophosphate</keyword>
<gene>
    <name evidence="5" type="ORF">MNBD_NITROSPINAE01-1435</name>
</gene>
<dbReference type="GO" id="GO:0016491">
    <property type="term" value="F:oxidoreductase activity"/>
    <property type="evidence" value="ECO:0007669"/>
    <property type="project" value="UniProtKB-KW"/>
</dbReference>
<dbReference type="Gene3D" id="3.40.50.920">
    <property type="match status" value="1"/>
</dbReference>
<comment type="cofactor">
    <cofactor evidence="1">
        <name>thiamine diphosphate</name>
        <dbReference type="ChEBI" id="CHEBI:58937"/>
    </cofactor>
</comment>
<feature type="domain" description="Transketolase-like pyrimidine-binding" evidence="4">
    <location>
        <begin position="26"/>
        <end position="201"/>
    </location>
</feature>
<sequence>MPVFLPIQPKKNYCMMSSHPDPQRILTVTDALKETFDQAMGADERVILLGLGVADSKGVFGTTLGLVEKYGATRVIDGPASENAITGIAIGTAILGMRPVLSHQRFDFSLMSMDQIINNAANWRYMFGGNTGVPITIRMIVGRGWGQGPQHSQNFQALLAHIPGLKVVAPTTAYEFKGLMLASIEDDDPVIFIEQRWLHNHTSHVPEEPYILPIGKAHLMKEGNDLTIVAAMDMAIEAMRAAKTLEAQNINVEVINLRTIKPFDKEKIISSVQKTGRLLVVDSGWRSFGIGAEIAAVVAEEAFGALRGAIRRIGLPDAPTPSSPGLTLHYYPTSITICETVGEMLFVSILTDDLKDDSVPHDIPDQRFSGPF</sequence>
<organism evidence="5">
    <name type="scientific">hydrothermal vent metagenome</name>
    <dbReference type="NCBI Taxonomy" id="652676"/>
    <lineage>
        <taxon>unclassified sequences</taxon>
        <taxon>metagenomes</taxon>
        <taxon>ecological metagenomes</taxon>
    </lineage>
</organism>
<keyword evidence="5" id="KW-0808">Transferase</keyword>
<evidence type="ECO:0000256" key="3">
    <source>
        <dbReference type="ARBA" id="ARBA00023052"/>
    </source>
</evidence>
<dbReference type="GO" id="GO:0016746">
    <property type="term" value="F:acyltransferase activity"/>
    <property type="evidence" value="ECO:0007669"/>
    <property type="project" value="UniProtKB-KW"/>
</dbReference>
<evidence type="ECO:0000256" key="1">
    <source>
        <dbReference type="ARBA" id="ARBA00001964"/>
    </source>
</evidence>
<evidence type="ECO:0000256" key="2">
    <source>
        <dbReference type="ARBA" id="ARBA00023002"/>
    </source>
</evidence>
<dbReference type="AlphaFoldDB" id="A0A3B1BBT4"/>
<dbReference type="InterPro" id="IPR033248">
    <property type="entry name" value="Transketolase_C"/>
</dbReference>
<dbReference type="Pfam" id="PF02780">
    <property type="entry name" value="Transketolase_C"/>
    <property type="match status" value="1"/>
</dbReference>
<keyword evidence="2" id="KW-0560">Oxidoreductase</keyword>
<dbReference type="InterPro" id="IPR029061">
    <property type="entry name" value="THDP-binding"/>
</dbReference>
<reference evidence="5" key="1">
    <citation type="submission" date="2018-06" db="EMBL/GenBank/DDBJ databases">
        <authorList>
            <person name="Zhirakovskaya E."/>
        </authorList>
    </citation>
    <scope>NUCLEOTIDE SEQUENCE</scope>
</reference>
<proteinExistence type="predicted"/>
<evidence type="ECO:0000313" key="5">
    <source>
        <dbReference type="EMBL" id="VAX15726.1"/>
    </source>
</evidence>
<keyword evidence="5" id="KW-0012">Acyltransferase</keyword>